<organism evidence="10 11">
    <name type="scientific">Batrachochytrium dendrobatidis (strain JEL423)</name>
    <dbReference type="NCBI Taxonomy" id="403673"/>
    <lineage>
        <taxon>Eukaryota</taxon>
        <taxon>Fungi</taxon>
        <taxon>Fungi incertae sedis</taxon>
        <taxon>Chytridiomycota</taxon>
        <taxon>Chytridiomycota incertae sedis</taxon>
        <taxon>Chytridiomycetes</taxon>
        <taxon>Rhizophydiales</taxon>
        <taxon>Rhizophydiales incertae sedis</taxon>
        <taxon>Batrachochytrium</taxon>
    </lineage>
</organism>
<feature type="region of interest" description="Disordered" evidence="8">
    <location>
        <begin position="129"/>
        <end position="181"/>
    </location>
</feature>
<accession>A0A177WU72</accession>
<reference evidence="10 11" key="2">
    <citation type="submission" date="2016-05" db="EMBL/GenBank/DDBJ databases">
        <title>Lineage-specific infection strategies underlie the spectrum of fungal disease in amphibians.</title>
        <authorList>
            <person name="Cuomo C.A."/>
            <person name="Farrer R.A."/>
            <person name="James T."/>
            <person name="Longcore J."/>
            <person name="Birren B."/>
        </authorList>
    </citation>
    <scope>NUCLEOTIDE SEQUENCE [LARGE SCALE GENOMIC DNA]</scope>
    <source>
        <strain evidence="10 11">JEL423</strain>
    </source>
</reference>
<dbReference type="InterPro" id="IPR051574">
    <property type="entry name" value="ZnF_E-box_Homeobox"/>
</dbReference>
<keyword evidence="9" id="KW-0732">Signal</keyword>
<evidence type="ECO:0000256" key="1">
    <source>
        <dbReference type="ARBA" id="ARBA00004123"/>
    </source>
</evidence>
<feature type="compositionally biased region" description="Low complexity" evidence="8">
    <location>
        <begin position="131"/>
        <end position="144"/>
    </location>
</feature>
<evidence type="ECO:0000256" key="6">
    <source>
        <dbReference type="ARBA" id="ARBA00023125"/>
    </source>
</evidence>
<dbReference type="Proteomes" id="UP000077115">
    <property type="component" value="Unassembled WGS sequence"/>
</dbReference>
<evidence type="ECO:0000256" key="7">
    <source>
        <dbReference type="ARBA" id="ARBA00023242"/>
    </source>
</evidence>
<feature type="region of interest" description="Disordered" evidence="8">
    <location>
        <begin position="62"/>
        <end position="95"/>
    </location>
</feature>
<keyword evidence="3" id="KW-0677">Repeat</keyword>
<comment type="subcellular location">
    <subcellularLocation>
        <location evidence="1">Nucleus</location>
    </subcellularLocation>
</comment>
<gene>
    <name evidence="10" type="ORF">BDEG_26751</name>
</gene>
<evidence type="ECO:0000256" key="9">
    <source>
        <dbReference type="SAM" id="SignalP"/>
    </source>
</evidence>
<keyword evidence="7" id="KW-0539">Nucleus</keyword>
<keyword evidence="2" id="KW-0479">Metal-binding</keyword>
<name>A0A177WU72_BATDL</name>
<proteinExistence type="predicted"/>
<dbReference type="AlphaFoldDB" id="A0A177WU72"/>
<feature type="chain" id="PRO_5008077879" evidence="9">
    <location>
        <begin position="19"/>
        <end position="278"/>
    </location>
</feature>
<reference evidence="10 11" key="1">
    <citation type="submission" date="2006-10" db="EMBL/GenBank/DDBJ databases">
        <title>The Genome Sequence of Batrachochytrium dendrobatidis JEL423.</title>
        <authorList>
            <consortium name="The Broad Institute Genome Sequencing Platform"/>
            <person name="Birren B."/>
            <person name="Lander E."/>
            <person name="Galagan J."/>
            <person name="Cuomo C."/>
            <person name="Devon K."/>
            <person name="Jaffe D."/>
            <person name="Butler J."/>
            <person name="Alvarez P."/>
            <person name="Gnerre S."/>
            <person name="Grabherr M."/>
            <person name="Kleber M."/>
            <person name="Mauceli E."/>
            <person name="Brockman W."/>
            <person name="Young S."/>
            <person name="LaButti K."/>
            <person name="Sykes S."/>
            <person name="DeCaprio D."/>
            <person name="Crawford M."/>
            <person name="Koehrsen M."/>
            <person name="Engels R."/>
            <person name="Montgomery P."/>
            <person name="Pearson M."/>
            <person name="Howarth C."/>
            <person name="Larson L."/>
            <person name="White J."/>
            <person name="O'Leary S."/>
            <person name="Kodira C."/>
            <person name="Zeng Q."/>
            <person name="Yandava C."/>
            <person name="Alvarado L."/>
            <person name="Longcore J."/>
            <person name="James T."/>
        </authorList>
    </citation>
    <scope>NUCLEOTIDE SEQUENCE [LARGE SCALE GENOMIC DNA]</scope>
    <source>
        <strain evidence="10 11">JEL423</strain>
    </source>
</reference>
<keyword evidence="6" id="KW-0238">DNA-binding</keyword>
<feature type="region of interest" description="Disordered" evidence="8">
    <location>
        <begin position="23"/>
        <end position="49"/>
    </location>
</feature>
<evidence type="ECO:0000256" key="8">
    <source>
        <dbReference type="SAM" id="MobiDB-lite"/>
    </source>
</evidence>
<evidence type="ECO:0000313" key="10">
    <source>
        <dbReference type="EMBL" id="OAJ43386.1"/>
    </source>
</evidence>
<dbReference type="PANTHER" id="PTHR24391:SF18">
    <property type="entry name" value="EG:115C2.6 PROTEIN"/>
    <property type="match status" value="1"/>
</dbReference>
<feature type="compositionally biased region" description="Polar residues" evidence="8">
    <location>
        <begin position="28"/>
        <end position="49"/>
    </location>
</feature>
<dbReference type="PANTHER" id="PTHR24391">
    <property type="entry name" value="HISTONE H4 TRANSCRIPTION FACTOR-RELATED"/>
    <property type="match status" value="1"/>
</dbReference>
<dbReference type="EMBL" id="DS022310">
    <property type="protein sequence ID" value="OAJ43386.1"/>
    <property type="molecule type" value="Genomic_DNA"/>
</dbReference>
<feature type="signal peptide" evidence="9">
    <location>
        <begin position="1"/>
        <end position="18"/>
    </location>
</feature>
<evidence type="ECO:0000256" key="4">
    <source>
        <dbReference type="ARBA" id="ARBA00022771"/>
    </source>
</evidence>
<evidence type="ECO:0000256" key="2">
    <source>
        <dbReference type="ARBA" id="ARBA00022723"/>
    </source>
</evidence>
<dbReference type="GO" id="GO:0008270">
    <property type="term" value="F:zinc ion binding"/>
    <property type="evidence" value="ECO:0007669"/>
    <property type="project" value="UniProtKB-KW"/>
</dbReference>
<feature type="compositionally biased region" description="Polar residues" evidence="8">
    <location>
        <begin position="171"/>
        <end position="181"/>
    </location>
</feature>
<dbReference type="VEuPathDB" id="FungiDB:BDEG_26751"/>
<keyword evidence="5" id="KW-0862">Zinc</keyword>
<evidence type="ECO:0000256" key="5">
    <source>
        <dbReference type="ARBA" id="ARBA00022833"/>
    </source>
</evidence>
<feature type="compositionally biased region" description="Low complexity" evidence="8">
    <location>
        <begin position="64"/>
        <end position="75"/>
    </location>
</feature>
<dbReference type="GO" id="GO:0003677">
    <property type="term" value="F:DNA binding"/>
    <property type="evidence" value="ECO:0007669"/>
    <property type="project" value="UniProtKB-KW"/>
</dbReference>
<evidence type="ECO:0000313" key="11">
    <source>
        <dbReference type="Proteomes" id="UP000077115"/>
    </source>
</evidence>
<protein>
    <submittedName>
        <fullName evidence="10">Uncharacterized protein</fullName>
    </submittedName>
</protein>
<dbReference type="GO" id="GO:0006355">
    <property type="term" value="P:regulation of DNA-templated transcription"/>
    <property type="evidence" value="ECO:0007669"/>
    <property type="project" value="UniProtKB-ARBA"/>
</dbReference>
<sequence length="278" mass="31418">MKLVEILFVLSVAATANAILIPADNDDSPQASGTSSQLSGPTNEPNPGTSEYWKSLMDIINSKNPNQDQQDPIDIVDPSTSRRGRKRPIDELGPSISEQDWKLIIDQPDPGIPEDWRDLIDAVNSNILKDQQQSMSQPSPSTPKQSRKRPIDQPSSRTPKRGKQQLMGQGRSANTSSNQAIVLSKEDQETLDDIKKILVVSKKIQKKKWQAYHENTALAFSKQLALTMGQRISESRYNPEVEKQLKQEYKKAGTRVCNLRQRLKRFMRKRGLKFEEPN</sequence>
<evidence type="ECO:0000256" key="3">
    <source>
        <dbReference type="ARBA" id="ARBA00022737"/>
    </source>
</evidence>
<keyword evidence="4" id="KW-0863">Zinc-finger</keyword>
<dbReference type="GO" id="GO:0005634">
    <property type="term" value="C:nucleus"/>
    <property type="evidence" value="ECO:0007669"/>
    <property type="project" value="UniProtKB-SubCell"/>
</dbReference>